<name>A0A7X6MXB1_9STRE</name>
<dbReference type="Proteomes" id="UP000522720">
    <property type="component" value="Unassembled WGS sequence"/>
</dbReference>
<reference evidence="1 2" key="1">
    <citation type="submission" date="2020-04" db="EMBL/GenBank/DDBJ databases">
        <title>MicrobeNet Type strains.</title>
        <authorList>
            <person name="Nicholson A.C."/>
        </authorList>
    </citation>
    <scope>NUCLEOTIDE SEQUENCE [LARGE SCALE GENOMIC DNA]</scope>
    <source>
        <strain evidence="1 2">CCUG 69612</strain>
    </source>
</reference>
<evidence type="ECO:0000313" key="1">
    <source>
        <dbReference type="EMBL" id="NKZ20085.1"/>
    </source>
</evidence>
<organism evidence="1 2">
    <name type="scientific">Streptococcus ovuberis</name>
    <dbReference type="NCBI Taxonomy" id="1936207"/>
    <lineage>
        <taxon>Bacteria</taxon>
        <taxon>Bacillati</taxon>
        <taxon>Bacillota</taxon>
        <taxon>Bacilli</taxon>
        <taxon>Lactobacillales</taxon>
        <taxon>Streptococcaceae</taxon>
        <taxon>Streptococcus</taxon>
    </lineage>
</organism>
<sequence length="78" mass="8712">MMGGTDYEIAGLHFRSGLLGTKAGYHFPVPAGEEATAVYKVKVEEVSFRYQIPGVSDLVFKRIQPLEDPFVMAEYVEK</sequence>
<dbReference type="AlphaFoldDB" id="A0A7X6MXB1"/>
<dbReference type="RefSeq" id="WP_168548842.1">
    <property type="nucleotide sequence ID" value="NZ_JAAXPR010000005.1"/>
</dbReference>
<keyword evidence="2" id="KW-1185">Reference proteome</keyword>
<accession>A0A7X6MXB1</accession>
<protein>
    <submittedName>
        <fullName evidence="1">Uncharacterized protein</fullName>
    </submittedName>
</protein>
<evidence type="ECO:0000313" key="2">
    <source>
        <dbReference type="Proteomes" id="UP000522720"/>
    </source>
</evidence>
<proteinExistence type="predicted"/>
<gene>
    <name evidence="1" type="ORF">HF992_04360</name>
</gene>
<dbReference type="EMBL" id="JAAXPR010000005">
    <property type="protein sequence ID" value="NKZ20085.1"/>
    <property type="molecule type" value="Genomic_DNA"/>
</dbReference>
<comment type="caution">
    <text evidence="1">The sequence shown here is derived from an EMBL/GenBank/DDBJ whole genome shotgun (WGS) entry which is preliminary data.</text>
</comment>